<evidence type="ECO:0000313" key="1">
    <source>
        <dbReference type="EMBL" id="SPC33934.1"/>
    </source>
</evidence>
<evidence type="ECO:0000313" key="2">
    <source>
        <dbReference type="Proteomes" id="UP000236248"/>
    </source>
</evidence>
<dbReference type="AlphaFoldDB" id="A0A2K5AQP4"/>
<dbReference type="RefSeq" id="WP_103287296.1">
    <property type="nucleotide sequence ID" value="NZ_LT981265.1"/>
</dbReference>
<sequence>MGKVGKGVRCSVVECSNNAVRSLDAGKVRGSGLDVSEGKRVYLCEEHYKQWKKVFKQSKSDDISIRYK</sequence>
<dbReference type="GeneID" id="41594816"/>
<dbReference type="KEGG" id="ncv:NCAV_0753"/>
<proteinExistence type="predicted"/>
<protein>
    <submittedName>
        <fullName evidence="1">Uncharacterized protein</fullName>
    </submittedName>
</protein>
<organism evidence="1 2">
    <name type="scientific">Candidatus Nitrosocaldus cavascurensis</name>
    <dbReference type="NCBI Taxonomy" id="2058097"/>
    <lineage>
        <taxon>Archaea</taxon>
        <taxon>Nitrososphaerota</taxon>
        <taxon>Nitrososphaeria</taxon>
        <taxon>Candidatus Nitrosocaldales</taxon>
        <taxon>Candidatus Nitrosocaldaceae</taxon>
        <taxon>Candidatus Nitrosocaldus</taxon>
    </lineage>
</organism>
<keyword evidence="2" id="KW-1185">Reference proteome</keyword>
<dbReference type="EMBL" id="LT981265">
    <property type="protein sequence ID" value="SPC33934.1"/>
    <property type="molecule type" value="Genomic_DNA"/>
</dbReference>
<reference evidence="2" key="1">
    <citation type="submission" date="2018-01" db="EMBL/GenBank/DDBJ databases">
        <authorList>
            <person name="Kerou L M."/>
        </authorList>
    </citation>
    <scope>NUCLEOTIDE SEQUENCE [LARGE SCALE GENOMIC DNA]</scope>
    <source>
        <strain evidence="2">SCU2</strain>
    </source>
</reference>
<name>A0A2K5AQP4_9ARCH</name>
<accession>A0A2K5AQP4</accession>
<gene>
    <name evidence="1" type="ORF">NCAV_0753</name>
</gene>
<dbReference type="Proteomes" id="UP000236248">
    <property type="component" value="Chromosome NCAV"/>
</dbReference>